<dbReference type="UniPathway" id="UPA00031">
    <property type="reaction ID" value="UER00014"/>
</dbReference>
<feature type="binding site" evidence="12">
    <location>
        <position position="416"/>
    </location>
    <ligand>
        <name>substrate</name>
    </ligand>
</feature>
<keyword evidence="10" id="KW-0368">Histidine biosynthesis</keyword>
<accession>A0A451CYE5</accession>
<evidence type="ECO:0000256" key="12">
    <source>
        <dbReference type="PIRSR" id="PIRSR000099-3"/>
    </source>
</evidence>
<evidence type="ECO:0000256" key="3">
    <source>
        <dbReference type="ARBA" id="ARBA00010178"/>
    </source>
</evidence>
<dbReference type="EC" id="1.1.1.23" evidence="5 10"/>
<comment type="pathway">
    <text evidence="2 10">Amino-acid biosynthesis; L-histidine biosynthesis; L-histidine from 5-phospho-alpha-D-ribose 1-diphosphate: step 9/9.</text>
</comment>
<keyword evidence="10" id="KW-0520">NAD</keyword>
<evidence type="ECO:0000256" key="14">
    <source>
        <dbReference type="RuleBase" id="RU004175"/>
    </source>
</evidence>
<dbReference type="EMBL" id="LR217695">
    <property type="protein sequence ID" value="VFP78050.1"/>
    <property type="molecule type" value="Genomic_DNA"/>
</dbReference>
<dbReference type="InterPro" id="IPR012131">
    <property type="entry name" value="Hstdl_DH"/>
</dbReference>
<dbReference type="Gene3D" id="1.20.5.1300">
    <property type="match status" value="1"/>
</dbReference>
<feature type="active site" description="Proton acceptor" evidence="11">
    <location>
        <position position="329"/>
    </location>
</feature>
<dbReference type="Pfam" id="PF00815">
    <property type="entry name" value="Histidinol_dh"/>
    <property type="match status" value="1"/>
</dbReference>
<feature type="binding site" evidence="12">
    <location>
        <position position="362"/>
    </location>
    <ligand>
        <name>substrate</name>
    </ligand>
</feature>
<protein>
    <recommendedName>
        <fullName evidence="5 10">Histidinol dehydrogenase</fullName>
        <shortName evidence="10">HDH</shortName>
        <ecNumber evidence="5 10">1.1.1.23</ecNumber>
    </recommendedName>
</protein>
<evidence type="ECO:0000256" key="2">
    <source>
        <dbReference type="ARBA" id="ARBA00004940"/>
    </source>
</evidence>
<dbReference type="PANTHER" id="PTHR21256:SF2">
    <property type="entry name" value="HISTIDINE BIOSYNTHESIS TRIFUNCTIONAL PROTEIN"/>
    <property type="match status" value="1"/>
</dbReference>
<dbReference type="InterPro" id="IPR016161">
    <property type="entry name" value="Ald_DH/histidinol_DH"/>
</dbReference>
<comment type="cofactor">
    <cofactor evidence="13">
        <name>Zn(2+)</name>
        <dbReference type="ChEBI" id="CHEBI:29105"/>
    </cofactor>
    <text evidence="13">Binds 1 zinc ion per subunit.</text>
</comment>
<keyword evidence="6 13" id="KW-0479">Metal-binding</keyword>
<dbReference type="Proteomes" id="UP000294404">
    <property type="component" value="Chromosome"/>
</dbReference>
<feature type="binding site" evidence="12">
    <location>
        <position position="264"/>
    </location>
    <ligand>
        <name>substrate</name>
    </ligand>
</feature>
<feature type="binding site" evidence="13">
    <location>
        <position position="264"/>
    </location>
    <ligand>
        <name>Zn(2+)</name>
        <dbReference type="ChEBI" id="CHEBI:29105"/>
    </ligand>
</feature>
<dbReference type="GO" id="GO:0005829">
    <property type="term" value="C:cytosol"/>
    <property type="evidence" value="ECO:0007669"/>
    <property type="project" value="TreeGrafter"/>
</dbReference>
<evidence type="ECO:0000256" key="6">
    <source>
        <dbReference type="ARBA" id="ARBA00022723"/>
    </source>
</evidence>
<dbReference type="CDD" id="cd06572">
    <property type="entry name" value="Histidinol_dh"/>
    <property type="match status" value="1"/>
</dbReference>
<comment type="similarity">
    <text evidence="3 10 14">Belongs to the histidinol dehydrogenase family.</text>
</comment>
<dbReference type="FunFam" id="3.40.50.1980:FF:000001">
    <property type="entry name" value="Histidinol dehydrogenase"/>
    <property type="match status" value="1"/>
</dbReference>
<dbReference type="AlphaFoldDB" id="A0A451CYE5"/>
<feature type="binding site" evidence="13">
    <location>
        <position position="421"/>
    </location>
    <ligand>
        <name>Zn(2+)</name>
        <dbReference type="ChEBI" id="CHEBI:29105"/>
    </ligand>
</feature>
<dbReference type="InterPro" id="IPR022695">
    <property type="entry name" value="Histidinol_DH_monofunct"/>
</dbReference>
<comment type="catalytic activity">
    <reaction evidence="9 10">
        <text>L-histidinol + 2 NAD(+) + H2O = L-histidine + 2 NADH + 3 H(+)</text>
        <dbReference type="Rhea" id="RHEA:20641"/>
        <dbReference type="ChEBI" id="CHEBI:15377"/>
        <dbReference type="ChEBI" id="CHEBI:15378"/>
        <dbReference type="ChEBI" id="CHEBI:57540"/>
        <dbReference type="ChEBI" id="CHEBI:57595"/>
        <dbReference type="ChEBI" id="CHEBI:57699"/>
        <dbReference type="ChEBI" id="CHEBI:57945"/>
        <dbReference type="EC" id="1.1.1.23"/>
    </reaction>
</comment>
<feature type="binding site" evidence="12">
    <location>
        <position position="329"/>
    </location>
    <ligand>
        <name>substrate</name>
    </ligand>
</feature>
<reference evidence="15 16" key="1">
    <citation type="submission" date="2019-02" db="EMBL/GenBank/DDBJ databases">
        <authorList>
            <person name="Manzano-Marin A."/>
            <person name="Manzano-Marin A."/>
        </authorList>
    </citation>
    <scope>NUCLEOTIDE SEQUENCE [LARGE SCALE GENOMIC DNA]</scope>
    <source>
        <strain evidence="15 16">BuCicuneomaculata</strain>
    </source>
</reference>
<evidence type="ECO:0000313" key="15">
    <source>
        <dbReference type="EMBL" id="VFP78050.1"/>
    </source>
</evidence>
<dbReference type="SUPFAM" id="SSF53720">
    <property type="entry name" value="ALDH-like"/>
    <property type="match status" value="1"/>
</dbReference>
<dbReference type="GO" id="GO:0000105">
    <property type="term" value="P:L-histidine biosynthetic process"/>
    <property type="evidence" value="ECO:0007669"/>
    <property type="project" value="UniProtKB-UniRule"/>
</dbReference>
<feature type="binding site" evidence="13">
    <location>
        <position position="362"/>
    </location>
    <ligand>
        <name>Zn(2+)</name>
        <dbReference type="ChEBI" id="CHEBI:29105"/>
    </ligand>
</feature>
<comment type="function">
    <text evidence="1 10">Catalyzes the sequential NAD-dependent oxidations of L-histidinol to L-histidinaldehyde and then to L-histidine.</text>
</comment>
<feature type="binding site" evidence="12">
    <location>
        <position position="421"/>
    </location>
    <ligand>
        <name>substrate</name>
    </ligand>
</feature>
<keyword evidence="8 10" id="KW-0560">Oxidoreductase</keyword>
<dbReference type="OrthoDB" id="9805269at2"/>
<evidence type="ECO:0000256" key="13">
    <source>
        <dbReference type="PIRSR" id="PIRSR000099-4"/>
    </source>
</evidence>
<dbReference type="PIRSF" id="PIRSF000099">
    <property type="entry name" value="Histidinol_dh"/>
    <property type="match status" value="1"/>
</dbReference>
<sequence length="438" mass="48584">MLDANKNIIYWNNLTTQEQSNILLRPSLHTDDKIKLYVSKIINRIRKYGDTALHSYNLEFDKIKTDCFYITQEKIDFSSNLVSTSFKRSILIAKKNISTFHAKQIFSNLEVETYPGIHCQQIIRPINSVGLYIPKGQYPLVSTALMLSIPAQLAGCPNIILCSPPPVSNEILYIAKVSGIKKVIQLGGAHAIAALALGTESIGHVDKIFGPGNMFVTEAKLQISRSVPGVSIDMPAGPSEMLIIADNSSRPDFIAADFLAQLEHDSNSQVILLSTNIELLKNVVFIINKQILGLKKQDIILHALKNSRIIVAQSLIDCFNISNLYSPEHLTLHIKDSENFLSYIKNAGSIFLGKWTPGSAGDYITGANHVLPTYGYSNAYSSLQISDFQKIITVQKMTKQSLMNLSHHIKVLSKIEGMDAHSKSITIRTNFLKNISTI</sequence>
<dbReference type="Gene3D" id="3.40.50.1980">
    <property type="entry name" value="Nitrogenase molybdenum iron protein domain"/>
    <property type="match status" value="2"/>
</dbReference>
<evidence type="ECO:0000313" key="16">
    <source>
        <dbReference type="Proteomes" id="UP000294404"/>
    </source>
</evidence>
<evidence type="ECO:0000256" key="10">
    <source>
        <dbReference type="PIRNR" id="PIRNR000099"/>
    </source>
</evidence>
<proteinExistence type="inferred from homology"/>
<evidence type="ECO:0000256" key="4">
    <source>
        <dbReference type="ARBA" id="ARBA00011738"/>
    </source>
</evidence>
<evidence type="ECO:0000256" key="5">
    <source>
        <dbReference type="ARBA" id="ARBA00012965"/>
    </source>
</evidence>
<dbReference type="GO" id="GO:0051287">
    <property type="term" value="F:NAD binding"/>
    <property type="evidence" value="ECO:0007669"/>
    <property type="project" value="InterPro"/>
</dbReference>
<dbReference type="PANTHER" id="PTHR21256">
    <property type="entry name" value="HISTIDINOL DEHYDROGENASE HDH"/>
    <property type="match status" value="1"/>
</dbReference>
<keyword evidence="10" id="KW-0028">Amino-acid biosynthesis</keyword>
<feature type="active site" description="Proton acceptor" evidence="11">
    <location>
        <position position="328"/>
    </location>
</feature>
<evidence type="ECO:0000256" key="9">
    <source>
        <dbReference type="ARBA" id="ARBA00049489"/>
    </source>
</evidence>
<feature type="binding site" evidence="12">
    <location>
        <position position="261"/>
    </location>
    <ligand>
        <name>substrate</name>
    </ligand>
</feature>
<dbReference type="GO" id="GO:0004399">
    <property type="term" value="F:histidinol dehydrogenase activity"/>
    <property type="evidence" value="ECO:0007669"/>
    <property type="project" value="UniProtKB-UniRule"/>
</dbReference>
<evidence type="ECO:0000256" key="8">
    <source>
        <dbReference type="ARBA" id="ARBA00023002"/>
    </source>
</evidence>
<feature type="binding site" evidence="12">
    <location>
        <position position="239"/>
    </location>
    <ligand>
        <name>substrate</name>
    </ligand>
</feature>
<evidence type="ECO:0000256" key="7">
    <source>
        <dbReference type="ARBA" id="ARBA00022833"/>
    </source>
</evidence>
<name>A0A451CYE5_9GAMM</name>
<dbReference type="GO" id="GO:0046872">
    <property type="term" value="F:metal ion binding"/>
    <property type="evidence" value="ECO:0007669"/>
    <property type="project" value="UniProtKB-KW"/>
</dbReference>
<organism evidence="15 16">
    <name type="scientific">Buchnera aphidicola</name>
    <name type="common">Cinara cuneomaculata</name>
    <dbReference type="NCBI Taxonomy" id="1660040"/>
    <lineage>
        <taxon>Bacteria</taxon>
        <taxon>Pseudomonadati</taxon>
        <taxon>Pseudomonadota</taxon>
        <taxon>Gammaproteobacteria</taxon>
        <taxon>Enterobacterales</taxon>
        <taxon>Erwiniaceae</taxon>
        <taxon>Buchnera</taxon>
    </lineage>
</organism>
<keyword evidence="7 13" id="KW-0862">Zinc</keyword>
<comment type="subunit">
    <text evidence="4">Homodimer.</text>
</comment>
<dbReference type="NCBIfam" id="TIGR00069">
    <property type="entry name" value="hisD"/>
    <property type="match status" value="1"/>
</dbReference>
<gene>
    <name evidence="15" type="primary">hisD</name>
    <name evidence="15" type="ORF">BUCICUMA2628_070</name>
</gene>
<dbReference type="RefSeq" id="WP_154027114.1">
    <property type="nucleotide sequence ID" value="NZ_LR217695.1"/>
</dbReference>
<dbReference type="PRINTS" id="PR00083">
    <property type="entry name" value="HOLDHDRGNASE"/>
</dbReference>
<feature type="binding site" evidence="13">
    <location>
        <position position="261"/>
    </location>
    <ligand>
        <name>Zn(2+)</name>
        <dbReference type="ChEBI" id="CHEBI:29105"/>
    </ligand>
</feature>
<evidence type="ECO:0000256" key="1">
    <source>
        <dbReference type="ARBA" id="ARBA00003850"/>
    </source>
</evidence>
<evidence type="ECO:0000256" key="11">
    <source>
        <dbReference type="PIRSR" id="PIRSR000099-1"/>
    </source>
</evidence>